<dbReference type="RefSeq" id="WP_090138882.1">
    <property type="nucleotide sequence ID" value="NZ_FMBC01000084.1"/>
</dbReference>
<dbReference type="Pfam" id="PF00196">
    <property type="entry name" value="GerE"/>
    <property type="match status" value="1"/>
</dbReference>
<evidence type="ECO:0000313" key="3">
    <source>
        <dbReference type="EMBL" id="SCC69166.1"/>
    </source>
</evidence>
<protein>
    <submittedName>
        <fullName evidence="3">Regulatory protein, luxR family</fullName>
    </submittedName>
</protein>
<evidence type="ECO:0000256" key="1">
    <source>
        <dbReference type="ARBA" id="ARBA00023125"/>
    </source>
</evidence>
<dbReference type="InterPro" id="IPR016032">
    <property type="entry name" value="Sig_transdc_resp-reg_C-effctor"/>
</dbReference>
<dbReference type="OrthoDB" id="6628257at2"/>
<evidence type="ECO:0000313" key="4">
    <source>
        <dbReference type="Proteomes" id="UP000198515"/>
    </source>
</evidence>
<name>A0A1C4GLZ7_9ENTR</name>
<dbReference type="AlphaFoldDB" id="A0A1C4GLZ7"/>
<dbReference type="SMART" id="SM00421">
    <property type="entry name" value="HTH_LUXR"/>
    <property type="match status" value="1"/>
</dbReference>
<dbReference type="PRINTS" id="PR00038">
    <property type="entry name" value="HTHLUXR"/>
</dbReference>
<proteinExistence type="predicted"/>
<dbReference type="Proteomes" id="UP000198515">
    <property type="component" value="Unassembled WGS sequence"/>
</dbReference>
<sequence length="182" mass="21109">MQLFSEDAFFILGFKSLLVKINISEPESLILFDTGQDYIYVLDNNEIKHFIYSDPISAFILCRRTLMHRATELSIFSRLLCGWRFGRSRRRIPTTLTTSEALIIRMICLGISQKHIATQLHISEKTVSAHKLNALRKLRIKNVATFFTEYVAWYGLWKQYISMQPGDGFNIPQCSVLGRRNL</sequence>
<evidence type="ECO:0000259" key="2">
    <source>
        <dbReference type="PROSITE" id="PS50043"/>
    </source>
</evidence>
<gene>
    <name evidence="3" type="ORF">GA0061070_10843</name>
</gene>
<dbReference type="EMBL" id="FMBC01000084">
    <property type="protein sequence ID" value="SCC69166.1"/>
    <property type="molecule type" value="Genomic_DNA"/>
</dbReference>
<dbReference type="PROSITE" id="PS50043">
    <property type="entry name" value="HTH_LUXR_2"/>
    <property type="match status" value="1"/>
</dbReference>
<dbReference type="Gene3D" id="1.10.10.10">
    <property type="entry name" value="Winged helix-like DNA-binding domain superfamily/Winged helix DNA-binding domain"/>
    <property type="match status" value="1"/>
</dbReference>
<feature type="domain" description="HTH luxR-type" evidence="2">
    <location>
        <begin position="89"/>
        <end position="154"/>
    </location>
</feature>
<dbReference type="GO" id="GO:0003677">
    <property type="term" value="F:DNA binding"/>
    <property type="evidence" value="ECO:0007669"/>
    <property type="project" value="UniProtKB-KW"/>
</dbReference>
<reference evidence="4" key="1">
    <citation type="submission" date="2016-08" db="EMBL/GenBank/DDBJ databases">
        <authorList>
            <person name="Varghese N."/>
            <person name="Submissions Spin"/>
        </authorList>
    </citation>
    <scope>NUCLEOTIDE SEQUENCE [LARGE SCALE GENOMIC DNA]</scope>
    <source>
        <strain evidence="4">REICA_142</strain>
    </source>
</reference>
<accession>A0A1C4GLZ7</accession>
<dbReference type="InterPro" id="IPR000792">
    <property type="entry name" value="Tscrpt_reg_LuxR_C"/>
</dbReference>
<dbReference type="GO" id="GO:0006355">
    <property type="term" value="P:regulation of DNA-templated transcription"/>
    <property type="evidence" value="ECO:0007669"/>
    <property type="project" value="InterPro"/>
</dbReference>
<dbReference type="CDD" id="cd06170">
    <property type="entry name" value="LuxR_C_like"/>
    <property type="match status" value="1"/>
</dbReference>
<keyword evidence="1" id="KW-0238">DNA-binding</keyword>
<dbReference type="InterPro" id="IPR036388">
    <property type="entry name" value="WH-like_DNA-bd_sf"/>
</dbReference>
<organism evidence="3 4">
    <name type="scientific">Kosakonia oryziphila</name>
    <dbReference type="NCBI Taxonomy" id="1005667"/>
    <lineage>
        <taxon>Bacteria</taxon>
        <taxon>Pseudomonadati</taxon>
        <taxon>Pseudomonadota</taxon>
        <taxon>Gammaproteobacteria</taxon>
        <taxon>Enterobacterales</taxon>
        <taxon>Enterobacteriaceae</taxon>
        <taxon>Kosakonia</taxon>
    </lineage>
</organism>
<dbReference type="SUPFAM" id="SSF46894">
    <property type="entry name" value="C-terminal effector domain of the bipartite response regulators"/>
    <property type="match status" value="1"/>
</dbReference>
<keyword evidence="4" id="KW-1185">Reference proteome</keyword>